<proteinExistence type="predicted"/>
<evidence type="ECO:0000256" key="5">
    <source>
        <dbReference type="SAM" id="Phobius"/>
    </source>
</evidence>
<feature type="transmembrane region" description="Helical" evidence="5">
    <location>
        <begin position="436"/>
        <end position="463"/>
    </location>
</feature>
<dbReference type="OrthoDB" id="4139357at2759"/>
<comment type="subcellular location">
    <subcellularLocation>
        <location evidence="1">Membrane</location>
        <topology evidence="1">Multi-pass membrane protein</topology>
    </subcellularLocation>
</comment>
<protein>
    <submittedName>
        <fullName evidence="7">Putative efflux pump antibiotic resistance protein</fullName>
    </submittedName>
</protein>
<dbReference type="InterPro" id="IPR036259">
    <property type="entry name" value="MFS_trans_sf"/>
</dbReference>
<dbReference type="GO" id="GO:0005886">
    <property type="term" value="C:plasma membrane"/>
    <property type="evidence" value="ECO:0007669"/>
    <property type="project" value="TreeGrafter"/>
</dbReference>
<evidence type="ECO:0000259" key="6">
    <source>
        <dbReference type="PROSITE" id="PS50850"/>
    </source>
</evidence>
<dbReference type="PANTHER" id="PTHR23501:SF94">
    <property type="entry name" value="MAJOR FACILITATOR SUPERFAMILY (MFS) PROFILE DOMAIN-CONTAINING PROTEIN"/>
    <property type="match status" value="1"/>
</dbReference>
<feature type="transmembrane region" description="Helical" evidence="5">
    <location>
        <begin position="150"/>
        <end position="172"/>
    </location>
</feature>
<keyword evidence="2 5" id="KW-0812">Transmembrane</keyword>
<feature type="transmembrane region" description="Helical" evidence="5">
    <location>
        <begin position="411"/>
        <end position="430"/>
    </location>
</feature>
<dbReference type="GO" id="GO:0022857">
    <property type="term" value="F:transmembrane transporter activity"/>
    <property type="evidence" value="ECO:0007669"/>
    <property type="project" value="InterPro"/>
</dbReference>
<dbReference type="Gene3D" id="1.20.1250.20">
    <property type="entry name" value="MFS general substrate transporter like domains"/>
    <property type="match status" value="1"/>
</dbReference>
<feature type="transmembrane region" description="Helical" evidence="5">
    <location>
        <begin position="346"/>
        <end position="366"/>
    </location>
</feature>
<evidence type="ECO:0000256" key="2">
    <source>
        <dbReference type="ARBA" id="ARBA00022692"/>
    </source>
</evidence>
<dbReference type="Gene3D" id="1.20.1720.10">
    <property type="entry name" value="Multidrug resistance protein D"/>
    <property type="match status" value="1"/>
</dbReference>
<dbReference type="Proteomes" id="UP000235786">
    <property type="component" value="Unassembled WGS sequence"/>
</dbReference>
<dbReference type="InterPro" id="IPR011701">
    <property type="entry name" value="MFS"/>
</dbReference>
<dbReference type="Pfam" id="PF07690">
    <property type="entry name" value="MFS_1"/>
    <property type="match status" value="1"/>
</dbReference>
<evidence type="ECO:0000313" key="7">
    <source>
        <dbReference type="EMBL" id="PMD35772.1"/>
    </source>
</evidence>
<dbReference type="InterPro" id="IPR005829">
    <property type="entry name" value="Sugar_transporter_CS"/>
</dbReference>
<keyword evidence="4 5" id="KW-0472">Membrane</keyword>
<feature type="transmembrane region" description="Helical" evidence="5">
    <location>
        <begin position="475"/>
        <end position="496"/>
    </location>
</feature>
<evidence type="ECO:0000256" key="4">
    <source>
        <dbReference type="ARBA" id="ARBA00023136"/>
    </source>
</evidence>
<dbReference type="PROSITE" id="PS00216">
    <property type="entry name" value="SUGAR_TRANSPORT_1"/>
    <property type="match status" value="1"/>
</dbReference>
<dbReference type="EMBL" id="KZ613951">
    <property type="protein sequence ID" value="PMD35772.1"/>
    <property type="molecule type" value="Genomic_DNA"/>
</dbReference>
<feature type="transmembrane region" description="Helical" evidence="5">
    <location>
        <begin position="386"/>
        <end position="406"/>
    </location>
</feature>
<dbReference type="PROSITE" id="PS50850">
    <property type="entry name" value="MFS"/>
    <property type="match status" value="1"/>
</dbReference>
<dbReference type="AlphaFoldDB" id="A0A2J6RB80"/>
<feature type="transmembrane region" description="Helical" evidence="5">
    <location>
        <begin position="210"/>
        <end position="231"/>
    </location>
</feature>
<feature type="domain" description="Major facilitator superfamily (MFS) profile" evidence="6">
    <location>
        <begin position="83"/>
        <end position="571"/>
    </location>
</feature>
<dbReference type="SUPFAM" id="SSF103473">
    <property type="entry name" value="MFS general substrate transporter"/>
    <property type="match status" value="1"/>
</dbReference>
<organism evidence="7 8">
    <name type="scientific">Hyaloscypha variabilis (strain UAMH 11265 / GT02V1 / F)</name>
    <name type="common">Meliniomyces variabilis</name>
    <dbReference type="NCBI Taxonomy" id="1149755"/>
    <lineage>
        <taxon>Eukaryota</taxon>
        <taxon>Fungi</taxon>
        <taxon>Dikarya</taxon>
        <taxon>Ascomycota</taxon>
        <taxon>Pezizomycotina</taxon>
        <taxon>Leotiomycetes</taxon>
        <taxon>Helotiales</taxon>
        <taxon>Hyaloscyphaceae</taxon>
        <taxon>Hyaloscypha</taxon>
        <taxon>Hyaloscypha variabilis</taxon>
    </lineage>
</organism>
<feature type="transmembrane region" description="Helical" evidence="5">
    <location>
        <begin position="306"/>
        <end position="325"/>
    </location>
</feature>
<reference evidence="7 8" key="1">
    <citation type="submission" date="2016-04" db="EMBL/GenBank/DDBJ databases">
        <title>A degradative enzymes factory behind the ericoid mycorrhizal symbiosis.</title>
        <authorList>
            <consortium name="DOE Joint Genome Institute"/>
            <person name="Martino E."/>
            <person name="Morin E."/>
            <person name="Grelet G."/>
            <person name="Kuo A."/>
            <person name="Kohler A."/>
            <person name="Daghino S."/>
            <person name="Barry K."/>
            <person name="Choi C."/>
            <person name="Cichocki N."/>
            <person name="Clum A."/>
            <person name="Copeland A."/>
            <person name="Hainaut M."/>
            <person name="Haridas S."/>
            <person name="Labutti K."/>
            <person name="Lindquist E."/>
            <person name="Lipzen A."/>
            <person name="Khouja H.-R."/>
            <person name="Murat C."/>
            <person name="Ohm R."/>
            <person name="Olson A."/>
            <person name="Spatafora J."/>
            <person name="Veneault-Fourrey C."/>
            <person name="Henrissat B."/>
            <person name="Grigoriev I."/>
            <person name="Martin F."/>
            <person name="Perotto S."/>
        </authorList>
    </citation>
    <scope>NUCLEOTIDE SEQUENCE [LARGE SCALE GENOMIC DNA]</scope>
    <source>
        <strain evidence="7 8">F</strain>
    </source>
</reference>
<evidence type="ECO:0000256" key="3">
    <source>
        <dbReference type="ARBA" id="ARBA00022989"/>
    </source>
</evidence>
<evidence type="ECO:0000256" key="1">
    <source>
        <dbReference type="ARBA" id="ARBA00004141"/>
    </source>
</evidence>
<feature type="transmembrane region" description="Helical" evidence="5">
    <location>
        <begin position="83"/>
        <end position="108"/>
    </location>
</feature>
<dbReference type="PANTHER" id="PTHR23501">
    <property type="entry name" value="MAJOR FACILITATOR SUPERFAMILY"/>
    <property type="match status" value="1"/>
</dbReference>
<keyword evidence="8" id="KW-1185">Reference proteome</keyword>
<keyword evidence="3 5" id="KW-1133">Transmembrane helix</keyword>
<evidence type="ECO:0000313" key="8">
    <source>
        <dbReference type="Proteomes" id="UP000235786"/>
    </source>
</evidence>
<sequence>MNSSGTRHPTRYVLICVCVQNITRALSMKQEFRTPSTEIILSELHRPKNPSVSDSTTAIIVTEGDTENENIAKWKAGRREWSIVACLLIINVVVALDGTILVPVLPIIANALHGNATDVFWTGTSYMLANAIVQPLMAQFSDVFGRRCSFMLALCSFTIGLVICSIASNFTLLLVGRVVSGIGSGGCMAMAMSILTDIIPLRQRPTFQSLVALAWAAPGITGPFIGGMLASERTWRWCFYLNFPFCLITLIMAPLVVRLTTARPDTTCFHLLKSIDWMECLLFIGSTCSFLLGFTRGGTEKPWSSFPVWGCLMFGGLGIAAALAWECVGAKRPFLRLQVFTSTSSNAAYFCAFVQGILVYCIIYLLPFYFEACKNHSPSQAGLDLMAITASMVASSTVTSLITTYLGQYRWAVWFGCILAGLGHGLLILLDENTPAVVWAPILVILGMGHGALIMSLICCVLATVQVEDATHAAVAYSFMRSLGLCIGVAIAGTIFQNAMYHHLGDLRLPTEVAGNAEAFLEVIKSLPRGSVQRHQFVLAYSRSFRTVFEVLVGLMGLKILASFLIQNRTLSQNLGSEYFIPRSRVERMRL</sequence>
<feature type="transmembrane region" description="Helical" evidence="5">
    <location>
        <begin position="237"/>
        <end position="257"/>
    </location>
</feature>
<name>A0A2J6RB80_HYAVF</name>
<feature type="transmembrane region" description="Helical" evidence="5">
    <location>
        <begin position="178"/>
        <end position="198"/>
    </location>
</feature>
<gene>
    <name evidence="7" type="ORF">L207DRAFT_556385</name>
</gene>
<feature type="transmembrane region" description="Helical" evidence="5">
    <location>
        <begin position="547"/>
        <end position="566"/>
    </location>
</feature>
<dbReference type="InterPro" id="IPR020846">
    <property type="entry name" value="MFS_dom"/>
</dbReference>
<accession>A0A2J6RB80</accession>